<keyword evidence="8" id="KW-1185">Reference proteome</keyword>
<feature type="transmembrane region" description="Helical" evidence="6">
    <location>
        <begin position="23"/>
        <end position="47"/>
    </location>
</feature>
<dbReference type="KEGG" id="faf:OE104_11010"/>
<reference evidence="7" key="1">
    <citation type="submission" date="2022-09" db="EMBL/GenBank/DDBJ databases">
        <title>Complete Genomes of Fervidibacillus albus and Fervidibacillus halotolerans isolated from tidal flat sediments.</title>
        <authorList>
            <person name="Kwon K.K."/>
            <person name="Yang S.-H."/>
            <person name="Park M.J."/>
            <person name="Oh H.-M."/>
        </authorList>
    </citation>
    <scope>NUCLEOTIDE SEQUENCE</scope>
    <source>
        <strain evidence="7">MEBiC13591</strain>
    </source>
</reference>
<keyword evidence="3 6" id="KW-0812">Transmembrane</keyword>
<organism evidence="7 8">
    <name type="scientific">Fervidibacillus albus</name>
    <dbReference type="NCBI Taxonomy" id="2980026"/>
    <lineage>
        <taxon>Bacteria</taxon>
        <taxon>Bacillati</taxon>
        <taxon>Bacillota</taxon>
        <taxon>Bacilli</taxon>
        <taxon>Bacillales</taxon>
        <taxon>Bacillaceae</taxon>
        <taxon>Fervidibacillus</taxon>
    </lineage>
</organism>
<feature type="transmembrane region" description="Helical" evidence="6">
    <location>
        <begin position="53"/>
        <end position="77"/>
    </location>
</feature>
<dbReference type="GO" id="GO:0022857">
    <property type="term" value="F:transmembrane transporter activity"/>
    <property type="evidence" value="ECO:0007669"/>
    <property type="project" value="InterPro"/>
</dbReference>
<dbReference type="Proteomes" id="UP001164718">
    <property type="component" value="Chromosome"/>
</dbReference>
<evidence type="ECO:0000256" key="1">
    <source>
        <dbReference type="ARBA" id="ARBA00004651"/>
    </source>
</evidence>
<evidence type="ECO:0000256" key="6">
    <source>
        <dbReference type="SAM" id="Phobius"/>
    </source>
</evidence>
<dbReference type="RefSeq" id="WP_275416899.1">
    <property type="nucleotide sequence ID" value="NZ_CP106878.1"/>
</dbReference>
<feature type="transmembrane region" description="Helical" evidence="6">
    <location>
        <begin position="324"/>
        <end position="352"/>
    </location>
</feature>
<dbReference type="CDD" id="cd06173">
    <property type="entry name" value="MFS_MefA_like"/>
    <property type="match status" value="1"/>
</dbReference>
<dbReference type="InterPro" id="IPR011701">
    <property type="entry name" value="MFS"/>
</dbReference>
<dbReference type="EMBL" id="CP106878">
    <property type="protein sequence ID" value="WAA09114.1"/>
    <property type="molecule type" value="Genomic_DNA"/>
</dbReference>
<evidence type="ECO:0000256" key="3">
    <source>
        <dbReference type="ARBA" id="ARBA00022692"/>
    </source>
</evidence>
<dbReference type="AlphaFoldDB" id="A0A9E8LUM3"/>
<accession>A0A9E8LUM3</accession>
<dbReference type="GO" id="GO:0005886">
    <property type="term" value="C:plasma membrane"/>
    <property type="evidence" value="ECO:0007669"/>
    <property type="project" value="UniProtKB-SubCell"/>
</dbReference>
<evidence type="ECO:0000313" key="7">
    <source>
        <dbReference type="EMBL" id="WAA09114.1"/>
    </source>
</evidence>
<evidence type="ECO:0000256" key="5">
    <source>
        <dbReference type="ARBA" id="ARBA00023136"/>
    </source>
</evidence>
<gene>
    <name evidence="7" type="ORF">OE104_11010</name>
</gene>
<evidence type="ECO:0000256" key="4">
    <source>
        <dbReference type="ARBA" id="ARBA00022989"/>
    </source>
</evidence>
<feature type="transmembrane region" description="Helical" evidence="6">
    <location>
        <begin position="301"/>
        <end position="318"/>
    </location>
</feature>
<keyword evidence="4 6" id="KW-1133">Transmembrane helix</keyword>
<dbReference type="Pfam" id="PF07690">
    <property type="entry name" value="MFS_1"/>
    <property type="match status" value="1"/>
</dbReference>
<feature type="transmembrane region" description="Helical" evidence="6">
    <location>
        <begin position="364"/>
        <end position="383"/>
    </location>
</feature>
<dbReference type="PANTHER" id="PTHR23513:SF6">
    <property type="entry name" value="MAJOR FACILITATOR SUPERFAMILY ASSOCIATED DOMAIN-CONTAINING PROTEIN"/>
    <property type="match status" value="1"/>
</dbReference>
<sequence length="425" mass="46441">MHIESEQNVEAAQQLPIQRNRTIIVANQFISSLAESILYVAIMWYVYEVTSSALSSAFVVTLFILSDVFLGPFVGVFVDRLNPKTGMHIGYAIMTTIGVLLSLVYIFSIDYFLVFLYLAIIIHNVGGTVMGSSKNKLLPHIVGYNQVVRTNGFISSSGQVASLLGNTVSGYLFSIIGFIGVVLMHSGAYLVASLLLFLIVTSFGQKALEKNEEKQTKKASFSTELKEGFLALKKSKPLLKTVILFSVVNMTTLAGSLIVVLIKDHYNGSSAQYGLVNALSLLAGTLMGLMIGKITKFVKTNVLFISALFLAGIAYFGAGITTNFYIGAFFLMFFAASNVVVGVMYNSMLILFVEEKVRARVTTMYGAIMGIFIPPFTILGGLLADQVGIAPLFIGSGIWLILWSFFPMIDKDMKGLKRLDISENR</sequence>
<dbReference type="SUPFAM" id="SSF103473">
    <property type="entry name" value="MFS general substrate transporter"/>
    <property type="match status" value="1"/>
</dbReference>
<feature type="transmembrane region" description="Helical" evidence="6">
    <location>
        <begin position="389"/>
        <end position="409"/>
    </location>
</feature>
<evidence type="ECO:0000313" key="8">
    <source>
        <dbReference type="Proteomes" id="UP001164718"/>
    </source>
</evidence>
<proteinExistence type="predicted"/>
<keyword evidence="2" id="KW-1003">Cell membrane</keyword>
<dbReference type="InterPro" id="IPR036259">
    <property type="entry name" value="MFS_trans_sf"/>
</dbReference>
<feature type="transmembrane region" description="Helical" evidence="6">
    <location>
        <begin position="242"/>
        <end position="262"/>
    </location>
</feature>
<name>A0A9E8LUM3_9BACI</name>
<dbReference type="PANTHER" id="PTHR23513">
    <property type="entry name" value="INTEGRAL MEMBRANE EFFLUX PROTEIN-RELATED"/>
    <property type="match status" value="1"/>
</dbReference>
<feature type="transmembrane region" description="Helical" evidence="6">
    <location>
        <begin position="274"/>
        <end position="294"/>
    </location>
</feature>
<protein>
    <submittedName>
        <fullName evidence="7">MFS transporter</fullName>
    </submittedName>
</protein>
<keyword evidence="5 6" id="KW-0472">Membrane</keyword>
<dbReference type="Gene3D" id="1.20.1250.20">
    <property type="entry name" value="MFS general substrate transporter like domains"/>
    <property type="match status" value="1"/>
</dbReference>
<evidence type="ECO:0000256" key="2">
    <source>
        <dbReference type="ARBA" id="ARBA00022475"/>
    </source>
</evidence>
<comment type="subcellular location">
    <subcellularLocation>
        <location evidence="1">Cell membrane</location>
        <topology evidence="1">Multi-pass membrane protein</topology>
    </subcellularLocation>
</comment>